<proteinExistence type="predicted"/>
<dbReference type="InterPro" id="IPR053032">
    <property type="entry name" value="BAH_domain-containing"/>
</dbReference>
<evidence type="ECO:0000313" key="2">
    <source>
        <dbReference type="EMBL" id="OTF69383.1"/>
    </source>
</evidence>
<sequence length="152" mass="18280">MVMSLLWYYRPEHTEIQDIQFITGEIYASRHRDANSVACIDDKCFVLTYNEYCRYKRQKCRQLQPFAFLQPDLTAMIVPNGEPWSGDENDQQQQQQQQINRSLRRLIGDRKNRLPPLNTLPELVFCCRKVYDFRQKRILKNPSYEMKSRIQI</sequence>
<dbReference type="GO" id="GO:0003682">
    <property type="term" value="F:chromatin binding"/>
    <property type="evidence" value="ECO:0007669"/>
    <property type="project" value="InterPro"/>
</dbReference>
<dbReference type="GO" id="GO:0000976">
    <property type="term" value="F:transcription cis-regulatory region binding"/>
    <property type="evidence" value="ECO:0007669"/>
    <property type="project" value="TreeGrafter"/>
</dbReference>
<dbReference type="AlphaFoldDB" id="A0A1Y3AP55"/>
<dbReference type="PROSITE" id="PS51038">
    <property type="entry name" value="BAH"/>
    <property type="match status" value="1"/>
</dbReference>
<dbReference type="EMBL" id="MUJZ01070832">
    <property type="protein sequence ID" value="OTF69383.1"/>
    <property type="molecule type" value="Genomic_DNA"/>
</dbReference>
<dbReference type="InterPro" id="IPR043151">
    <property type="entry name" value="BAH_sf"/>
</dbReference>
<dbReference type="GO" id="GO:0031507">
    <property type="term" value="P:heterochromatin formation"/>
    <property type="evidence" value="ECO:0007669"/>
    <property type="project" value="TreeGrafter"/>
</dbReference>
<protein>
    <recommendedName>
        <fullName evidence="1">BAH domain-containing protein</fullName>
    </recommendedName>
</protein>
<dbReference type="InterPro" id="IPR001025">
    <property type="entry name" value="BAH_dom"/>
</dbReference>
<accession>A0A1Y3AP55</accession>
<feature type="domain" description="BAH" evidence="1">
    <location>
        <begin position="1"/>
        <end position="79"/>
    </location>
</feature>
<keyword evidence="3" id="KW-1185">Reference proteome</keyword>
<name>A0A1Y3AP55_EURMA</name>
<gene>
    <name evidence="2" type="ORF">BLA29_013075</name>
</gene>
<dbReference type="PANTHER" id="PTHR46576">
    <property type="entry name" value="BROMO ADJACENT HOMOLOGY DOMAIN-CONTAINING 1 PROTEIN"/>
    <property type="match status" value="1"/>
</dbReference>
<evidence type="ECO:0000259" key="1">
    <source>
        <dbReference type="PROSITE" id="PS51038"/>
    </source>
</evidence>
<organism evidence="2 3">
    <name type="scientific">Euroglyphus maynei</name>
    <name type="common">Mayne's house dust mite</name>
    <dbReference type="NCBI Taxonomy" id="6958"/>
    <lineage>
        <taxon>Eukaryota</taxon>
        <taxon>Metazoa</taxon>
        <taxon>Ecdysozoa</taxon>
        <taxon>Arthropoda</taxon>
        <taxon>Chelicerata</taxon>
        <taxon>Arachnida</taxon>
        <taxon>Acari</taxon>
        <taxon>Acariformes</taxon>
        <taxon>Sarcoptiformes</taxon>
        <taxon>Astigmata</taxon>
        <taxon>Psoroptidia</taxon>
        <taxon>Analgoidea</taxon>
        <taxon>Pyroglyphidae</taxon>
        <taxon>Pyroglyphinae</taxon>
        <taxon>Euroglyphus</taxon>
    </lineage>
</organism>
<reference evidence="2 3" key="1">
    <citation type="submission" date="2017-03" db="EMBL/GenBank/DDBJ databases">
        <title>Genome Survey of Euroglyphus maynei.</title>
        <authorList>
            <person name="Arlian L.G."/>
            <person name="Morgan M.S."/>
            <person name="Rider S.D."/>
        </authorList>
    </citation>
    <scope>NUCLEOTIDE SEQUENCE [LARGE SCALE GENOMIC DNA]</scope>
    <source>
        <strain evidence="2">Arlian Lab</strain>
        <tissue evidence="2">Whole body</tissue>
    </source>
</reference>
<dbReference type="PANTHER" id="PTHR46576:SF1">
    <property type="entry name" value="BROMO ADJACENT HOMOLOGY DOMAIN-CONTAINING 1 PROTEIN"/>
    <property type="match status" value="1"/>
</dbReference>
<dbReference type="OrthoDB" id="1922186at2759"/>
<comment type="caution">
    <text evidence="2">The sequence shown here is derived from an EMBL/GenBank/DDBJ whole genome shotgun (WGS) entry which is preliminary data.</text>
</comment>
<dbReference type="GO" id="GO:0045892">
    <property type="term" value="P:negative regulation of DNA-templated transcription"/>
    <property type="evidence" value="ECO:0007669"/>
    <property type="project" value="TreeGrafter"/>
</dbReference>
<evidence type="ECO:0000313" key="3">
    <source>
        <dbReference type="Proteomes" id="UP000194236"/>
    </source>
</evidence>
<dbReference type="Proteomes" id="UP000194236">
    <property type="component" value="Unassembled WGS sequence"/>
</dbReference>
<dbReference type="GO" id="GO:0005677">
    <property type="term" value="C:chromatin silencing complex"/>
    <property type="evidence" value="ECO:0007669"/>
    <property type="project" value="TreeGrafter"/>
</dbReference>
<dbReference type="Gene3D" id="2.30.30.490">
    <property type="match status" value="1"/>
</dbReference>